<evidence type="ECO:0000313" key="3">
    <source>
        <dbReference type="Proteomes" id="UP001156882"/>
    </source>
</evidence>
<dbReference type="Pfam" id="PF07969">
    <property type="entry name" value="Amidohydro_3"/>
    <property type="match status" value="1"/>
</dbReference>
<dbReference type="InterPro" id="IPR013108">
    <property type="entry name" value="Amidohydro_3"/>
</dbReference>
<dbReference type="SUPFAM" id="SSF51338">
    <property type="entry name" value="Composite domain of metallo-dependent hydrolases"/>
    <property type="match status" value="1"/>
</dbReference>
<dbReference type="PANTHER" id="PTHR32027">
    <property type="entry name" value="CYTOSINE DEAMINASE"/>
    <property type="match status" value="1"/>
</dbReference>
<dbReference type="Gene3D" id="3.20.20.140">
    <property type="entry name" value="Metal-dependent hydrolases"/>
    <property type="match status" value="1"/>
</dbReference>
<keyword evidence="3" id="KW-1185">Reference proteome</keyword>
<evidence type="ECO:0000259" key="1">
    <source>
        <dbReference type="Pfam" id="PF07969"/>
    </source>
</evidence>
<organism evidence="2 3">
    <name type="scientific">Labrys miyagiensis</name>
    <dbReference type="NCBI Taxonomy" id="346912"/>
    <lineage>
        <taxon>Bacteria</taxon>
        <taxon>Pseudomonadati</taxon>
        <taxon>Pseudomonadota</taxon>
        <taxon>Alphaproteobacteria</taxon>
        <taxon>Hyphomicrobiales</taxon>
        <taxon>Xanthobacteraceae</taxon>
        <taxon>Labrys</taxon>
    </lineage>
</organism>
<dbReference type="SUPFAM" id="SSF51556">
    <property type="entry name" value="Metallo-dependent hydrolases"/>
    <property type="match status" value="1"/>
</dbReference>
<dbReference type="EMBL" id="BSPC01000028">
    <property type="protein sequence ID" value="GLS20358.1"/>
    <property type="molecule type" value="Genomic_DNA"/>
</dbReference>
<dbReference type="Gene3D" id="2.30.40.10">
    <property type="entry name" value="Urease, subunit C, domain 1"/>
    <property type="match status" value="1"/>
</dbReference>
<reference evidence="3" key="1">
    <citation type="journal article" date="2019" name="Int. J. Syst. Evol. Microbiol.">
        <title>The Global Catalogue of Microorganisms (GCM) 10K type strain sequencing project: providing services to taxonomists for standard genome sequencing and annotation.</title>
        <authorList>
            <consortium name="The Broad Institute Genomics Platform"/>
            <consortium name="The Broad Institute Genome Sequencing Center for Infectious Disease"/>
            <person name="Wu L."/>
            <person name="Ma J."/>
        </authorList>
    </citation>
    <scope>NUCLEOTIDE SEQUENCE [LARGE SCALE GENOMIC DNA]</scope>
    <source>
        <strain evidence="3">NBRC 101365</strain>
    </source>
</reference>
<protein>
    <submittedName>
        <fullName evidence="2">Amidohydrolase</fullName>
    </submittedName>
</protein>
<dbReference type="Proteomes" id="UP001156882">
    <property type="component" value="Unassembled WGS sequence"/>
</dbReference>
<dbReference type="InterPro" id="IPR011059">
    <property type="entry name" value="Metal-dep_hydrolase_composite"/>
</dbReference>
<proteinExistence type="predicted"/>
<dbReference type="PANTHER" id="PTHR32027:SF9">
    <property type="entry name" value="BLL3847 PROTEIN"/>
    <property type="match status" value="1"/>
</dbReference>
<dbReference type="InterPro" id="IPR032466">
    <property type="entry name" value="Metal_Hydrolase"/>
</dbReference>
<feature type="domain" description="Amidohydrolase 3" evidence="1">
    <location>
        <begin position="153"/>
        <end position="400"/>
    </location>
</feature>
<accession>A0ABQ6CJ53</accession>
<name>A0ABQ6CJ53_9HYPH</name>
<comment type="caution">
    <text evidence="2">The sequence shown here is derived from an EMBL/GenBank/DDBJ whole genome shotgun (WGS) entry which is preliminary data.</text>
</comment>
<gene>
    <name evidence="2" type="ORF">GCM10007874_33750</name>
</gene>
<dbReference type="InterPro" id="IPR052349">
    <property type="entry name" value="Metallo-hydrolase_Enzymes"/>
</dbReference>
<evidence type="ECO:0000313" key="2">
    <source>
        <dbReference type="EMBL" id="GLS20358.1"/>
    </source>
</evidence>
<sequence length="416" mass="44612">MRGRAFMTFDLVLAGARIGRRAGLVDIGIKHGQILAIEAELTSDAPREEACGCFVFGGFVDSHIHLDKACILDRCIICEGTLHEAVRESARAKAAFTVEDVYARAARVIEAAILHGTMALRTFVEIDPRAGFRSFEAIMAIKRDYAWAIDVQVCAFAQEGTTQEPQTLAMLAQALRHGADLIGGCPYTDPDPAAHIRDIFDLAEQHAVAIDFHLDFDLDPSGSNLPCVIAETRRRGYDGRVSIGHATKLSAMAPDDVRTIAGELAEAGIGVTVLPATDLFLLGRGHDRLVPRGIAPALLLSRAGVTTSAATNNILNPFTPFGDASLVRMANLLANTAHLSRDDDILAVFAMVSEAAGSLIGHPQGLDVGKAADIVLLDAADPVSVVREIRPAVAGWKRGRKTFSRPRPTLHRPEPL</sequence>
<dbReference type="CDD" id="cd01293">
    <property type="entry name" value="Bact_CD"/>
    <property type="match status" value="1"/>
</dbReference>